<keyword evidence="1" id="KW-0732">Signal</keyword>
<reference evidence="2" key="1">
    <citation type="submission" date="2022-09" db="EMBL/GenBank/DDBJ databases">
        <title>Culturomic study of gut microbiota in children with autism spectrum disorder.</title>
        <authorList>
            <person name="Efimov B.A."/>
            <person name="Chaplin A.V."/>
            <person name="Sokolova S.R."/>
            <person name="Pikina A.P."/>
            <person name="Korzhanova M."/>
            <person name="Belova V."/>
            <person name="Korostin D."/>
        </authorList>
    </citation>
    <scope>NUCLEOTIDE SEQUENCE</scope>
    <source>
        <strain evidence="2">ASD5510</strain>
    </source>
</reference>
<sequence>MKTFKRCYCALCILLIAAVFSACEGPTDSVSVPVAGDDITASDYSQNDNWMMLPKESDKPVDVFYLYPTAWGMEDEEDNPICTIDYEPMRKRAQAIAAGQATAFETVGNIYAPYYRQIDAAYLLSKPISEQPQYTDGVPGTDALAAFDYYMKHYNKGRPFILAGHSQGSVMTKLILFQYLKEHPQAARRMVAAYVIGYSVTEEELKENPHVKFAESANDTGVIVSYNTEAPKVDGKNNTVLDGSVAINPISWTRSGRTAPKEDNLGAYMPQEDGSYKKVAALVDAAVDLDRGTVICTTVDPKEYANPNKAFFPLGVYHSKDYAFYYYNLRENAENRTAKFLAGAN</sequence>
<feature type="signal peptide" evidence="1">
    <location>
        <begin position="1"/>
        <end position="22"/>
    </location>
</feature>
<dbReference type="PROSITE" id="PS51257">
    <property type="entry name" value="PROKAR_LIPOPROTEIN"/>
    <property type="match status" value="1"/>
</dbReference>
<dbReference type="InterPro" id="IPR021440">
    <property type="entry name" value="DUF3089"/>
</dbReference>
<dbReference type="EMBL" id="JAOSHN010000006">
    <property type="protein sequence ID" value="MCU7379677.1"/>
    <property type="molecule type" value="Genomic_DNA"/>
</dbReference>
<comment type="caution">
    <text evidence="2">The sequence shown here is derived from an EMBL/GenBank/DDBJ whole genome shotgun (WGS) entry which is preliminary data.</text>
</comment>
<organism evidence="2 3">
    <name type="scientific">Hominibacterium faecale</name>
    <dbReference type="NCBI Taxonomy" id="2839743"/>
    <lineage>
        <taxon>Bacteria</taxon>
        <taxon>Bacillati</taxon>
        <taxon>Bacillota</taxon>
        <taxon>Clostridia</taxon>
        <taxon>Peptostreptococcales</taxon>
        <taxon>Anaerovoracaceae</taxon>
        <taxon>Hominibacterium</taxon>
    </lineage>
</organism>
<keyword evidence="3" id="KW-1185">Reference proteome</keyword>
<dbReference type="AlphaFoldDB" id="A0A9J6QU17"/>
<accession>A0A9J6QU17</accession>
<dbReference type="SUPFAM" id="SSF53474">
    <property type="entry name" value="alpha/beta-Hydrolases"/>
    <property type="match status" value="1"/>
</dbReference>
<dbReference type="InterPro" id="IPR029058">
    <property type="entry name" value="AB_hydrolase_fold"/>
</dbReference>
<name>A0A9J6QU17_9FIRM</name>
<dbReference type="Pfam" id="PF11288">
    <property type="entry name" value="DUF3089"/>
    <property type="match status" value="1"/>
</dbReference>
<evidence type="ECO:0000313" key="3">
    <source>
        <dbReference type="Proteomes" id="UP001065549"/>
    </source>
</evidence>
<evidence type="ECO:0000256" key="1">
    <source>
        <dbReference type="SAM" id="SignalP"/>
    </source>
</evidence>
<evidence type="ECO:0000313" key="2">
    <source>
        <dbReference type="EMBL" id="MCU7379677.1"/>
    </source>
</evidence>
<dbReference type="RefSeq" id="WP_253020910.1">
    <property type="nucleotide sequence ID" value="NZ_JAOSHN010000006.1"/>
</dbReference>
<dbReference type="Proteomes" id="UP001065549">
    <property type="component" value="Unassembled WGS sequence"/>
</dbReference>
<protein>
    <submittedName>
        <fullName evidence="2">DUF3089 domain-containing protein</fullName>
    </submittedName>
</protein>
<feature type="chain" id="PRO_5039902917" evidence="1">
    <location>
        <begin position="23"/>
        <end position="345"/>
    </location>
</feature>
<gene>
    <name evidence="2" type="ORF">OBO34_15130</name>
</gene>
<proteinExistence type="predicted"/>